<evidence type="ECO:0000259" key="2">
    <source>
        <dbReference type="PROSITE" id="PS51208"/>
    </source>
</evidence>
<dbReference type="EMBL" id="VLKN01000002">
    <property type="protein sequence ID" value="TWI04640.1"/>
    <property type="molecule type" value="Genomic_DNA"/>
</dbReference>
<evidence type="ECO:0000313" key="3">
    <source>
        <dbReference type="EMBL" id="TWI04640.1"/>
    </source>
</evidence>
<protein>
    <submittedName>
        <fullName evidence="3">Autotransporter family porin/fibronectin-binding autotransporter adhesin</fullName>
    </submittedName>
</protein>
<keyword evidence="1" id="KW-0732">Signal</keyword>
<dbReference type="SUPFAM" id="SSF103515">
    <property type="entry name" value="Autotransporter"/>
    <property type="match status" value="1"/>
</dbReference>
<proteinExistence type="predicted"/>
<dbReference type="SUPFAM" id="SSF51126">
    <property type="entry name" value="Pectin lyase-like"/>
    <property type="match status" value="3"/>
</dbReference>
<organism evidence="3 4">
    <name type="scientific">Luteimonas cucumeris</name>
    <dbReference type="NCBI Taxonomy" id="985012"/>
    <lineage>
        <taxon>Bacteria</taxon>
        <taxon>Pseudomonadati</taxon>
        <taxon>Pseudomonadota</taxon>
        <taxon>Gammaproteobacteria</taxon>
        <taxon>Lysobacterales</taxon>
        <taxon>Lysobacteraceae</taxon>
        <taxon>Luteimonas</taxon>
    </lineage>
</organism>
<gene>
    <name evidence="3" type="ORF">IP90_00773</name>
</gene>
<dbReference type="InterPro" id="IPR012332">
    <property type="entry name" value="Autotransporter_pectin_lyase_C"/>
</dbReference>
<evidence type="ECO:0000256" key="1">
    <source>
        <dbReference type="ARBA" id="ARBA00022729"/>
    </source>
</evidence>
<dbReference type="OrthoDB" id="6053567at2"/>
<dbReference type="InterPro" id="IPR051551">
    <property type="entry name" value="Autotransporter_adhesion"/>
</dbReference>
<reference evidence="3 4" key="1">
    <citation type="journal article" date="2015" name="Stand. Genomic Sci.">
        <title>Genomic Encyclopedia of Bacterial and Archaeal Type Strains, Phase III: the genomes of soil and plant-associated and newly described type strains.</title>
        <authorList>
            <person name="Whitman W.B."/>
            <person name="Woyke T."/>
            <person name="Klenk H.P."/>
            <person name="Zhou Y."/>
            <person name="Lilburn T.G."/>
            <person name="Beck B.J."/>
            <person name="De Vos P."/>
            <person name="Vandamme P."/>
            <person name="Eisen J.A."/>
            <person name="Garrity G."/>
            <person name="Hugenholtz P."/>
            <person name="Kyrpides N.C."/>
        </authorList>
    </citation>
    <scope>NUCLEOTIDE SEQUENCE [LARGE SCALE GENOMIC DNA]</scope>
    <source>
        <strain evidence="3 4">CGMCC 1.10821</strain>
    </source>
</reference>
<dbReference type="InterPro" id="IPR011050">
    <property type="entry name" value="Pectin_lyase_fold/virulence"/>
</dbReference>
<name>A0A562LAI1_9GAMM</name>
<dbReference type="GO" id="GO:0019867">
    <property type="term" value="C:outer membrane"/>
    <property type="evidence" value="ECO:0007669"/>
    <property type="project" value="InterPro"/>
</dbReference>
<dbReference type="Gene3D" id="2.40.128.130">
    <property type="entry name" value="Autotransporter beta-domain"/>
    <property type="match status" value="1"/>
</dbReference>
<accession>A0A562LAI1</accession>
<comment type="caution">
    <text evidence="3">The sequence shown here is derived from an EMBL/GenBank/DDBJ whole genome shotgun (WGS) entry which is preliminary data.</text>
</comment>
<keyword evidence="4" id="KW-1185">Reference proteome</keyword>
<dbReference type="SMART" id="SM00869">
    <property type="entry name" value="Autotransporter"/>
    <property type="match status" value="1"/>
</dbReference>
<evidence type="ECO:0000313" key="4">
    <source>
        <dbReference type="Proteomes" id="UP000315167"/>
    </source>
</evidence>
<dbReference type="PROSITE" id="PS51208">
    <property type="entry name" value="AUTOTRANSPORTER"/>
    <property type="match status" value="1"/>
</dbReference>
<dbReference type="NCBIfam" id="TIGR01414">
    <property type="entry name" value="autotrans_barl"/>
    <property type="match status" value="1"/>
</dbReference>
<feature type="domain" description="Autotransporter" evidence="2">
    <location>
        <begin position="1736"/>
        <end position="2016"/>
    </location>
</feature>
<dbReference type="CDD" id="cd01344">
    <property type="entry name" value="PL2_Passenger_AT"/>
    <property type="match status" value="1"/>
</dbReference>
<dbReference type="InterPro" id="IPR005546">
    <property type="entry name" value="Autotransporte_beta"/>
</dbReference>
<dbReference type="InterPro" id="IPR036709">
    <property type="entry name" value="Autotransporte_beta_dom_sf"/>
</dbReference>
<dbReference type="Pfam" id="PF12951">
    <property type="entry name" value="PATR"/>
    <property type="match status" value="3"/>
</dbReference>
<dbReference type="Pfam" id="PF18883">
    <property type="entry name" value="AC_1"/>
    <property type="match status" value="1"/>
</dbReference>
<dbReference type="RefSeq" id="WP_144898325.1">
    <property type="nucleotide sequence ID" value="NZ_VLKN01000002.1"/>
</dbReference>
<dbReference type="PANTHER" id="PTHR35037:SF3">
    <property type="entry name" value="C-TERMINAL REGION OF AIDA-LIKE PROTEIN"/>
    <property type="match status" value="1"/>
</dbReference>
<dbReference type="PANTHER" id="PTHR35037">
    <property type="entry name" value="C-TERMINAL REGION OF AIDA-LIKE PROTEIN"/>
    <property type="match status" value="1"/>
</dbReference>
<dbReference type="InterPro" id="IPR006315">
    <property type="entry name" value="OM_autotransptr_brl_dom"/>
</dbReference>
<dbReference type="NCBIfam" id="TIGR02601">
    <property type="entry name" value="autotrns_rpt"/>
    <property type="match status" value="2"/>
</dbReference>
<dbReference type="Proteomes" id="UP000315167">
    <property type="component" value="Unassembled WGS sequence"/>
</dbReference>
<dbReference type="Gene3D" id="2.160.20.20">
    <property type="match status" value="1"/>
</dbReference>
<dbReference type="InterPro" id="IPR043990">
    <property type="entry name" value="AC_1"/>
</dbReference>
<sequence>MNTFSPVAVSRYTQVATSACIELAGRRVSAALPTRLVACRRHALSLGISMVCAGAVLAVAPAPCQAEILVVTDSVQTAVGPNMYEAAEVTGSGFLTVIASSTLQLVGGAGAPTPFLTVQSGGSVNQQGGTSFPPSGTDYSAVLLGNGGVVTNSGSYTMSGNAILQAGTAVDAITGGVKLINNGTFTMNAVTTQIADISPPGTPAPAGLMGVVLGSLAGGGVVRIAAGPGGTVALQPYQLLAGYDNSSTAFSGTMEIDVGAAFTKIGAGTMTINDATFSGPGGNLGPGFGTVYVAGGGLAQTSGDTNATYLSIGTNGGNEGMLTVSGGDLTVGTALQIGDFGGIGTVNQSGGNVLLTPRCGNSANCVGLNIGNQGGTGTYAISGGTLVLEDGFLVLGRTTANPTSGTLNIGGSAEVTIRDGAVPGESGQMVIGNNQTGTTSGTGVVNQDSGTLTVENASQLWLAGSGSGTYNLNGGTLRIGGNSLQGVRTSGGAYAFNLGGGTVQALGSSLITAVNANLTADSTLDTNGLGITWNGMLGGAGGLDKTGGGTLTLNAVNTYKGPTTITEGTLALGASGVLYGFASPDDFANARVTIAEGAAFDIQAGGSTLPTGGTGSAIGSLAGAGSVDMQEKVLLTGLDNTNSAFSGTVNMGATGTFIKVGTGTMTINDSRFGDAAGNTNAIYVGQGALAQTAGNTEVTRLSIGFGASAGVPDVGALEVEGGTLTVGTALQVGDFGGAGTVNHSGGAVILTPRCGTPASCVGLNIGNQGGTGTYNLSGGTLAMDSGFLVVGRNTTPNPASTGVLNINGGQATLTNVQMVIGNNNSVTAFPSSNGTVNQEGGTLTIGAGSNLYLAGSGQGTYNLTGGTLQVGGGALIGPYLPAGGTGSYTFNLGGGTVQAFDSALTTDVDANLTATSTLDTNGLGITWNGMLGGNGGLNKAGAGILRLTAANTYSGGTNVLAGTLAVDRNDELGSGTVTLSEGGAVAVAAAGDFTFNNALASATPGAGLFSVMLADPANAFEFANDGGGYSGTVQLGTGQFALSGTNTSALAAATLQLDSGNTTTVGAGVQATGNLTLNGGRLDFLDAAVALPTSITADSSISTGDLVLDSGDVAIDFSSSDLVENLPGATGDGNLLSQDDDVQLQLISASGTVTGSASNLNLLNLSPPPAEIPQTSADVDVEENGNTVAIANYDFIFNTVDGLGGQGLFVGYGLRQLDLQAGQTLTLSPAAGATGRDTDLAALLTGLGNLAIDAEGNAVSLSNSANDYGGETHVLSGTLRLGNDGVLGLTPLLDIASGATVDVNGRVQAIGKLVTHAGSRLDLDGTLTITDSLRAGGDPSGGMIESATLFGAGTFNIDPSIVEVSGANADYSGDVNVTEGSQLILNNTQGLGTSGLVTLAGAGDLLTFAQIASAPGVSAQGSFSKQLAGSGTVQLQDAAEITLEGDNSGFSGRFDIASGTTLAAGQAAHLGQAAIGNEGMLDLSAAGDWMLGNTVTGSGTLNKSGPAMLTVDQALAGFAGLTHIQTGTLQLVANGAMAGSASIASGASLLLLDGAAVGGDVDNAGTLQANSGAASVGSLDNAGTVVLAGPSIGNTLTVLGDYAGNSGALQINTVLGNDDSPTDQLVVLGAASGSTSLQVGGVAGATPGTTQEGIRVVRVDGASDGVFTLAGRAVGGAFDFRLFQGSVSDPADGDWYLRAAGIRPEVGGYLGNQYAAVTMLQQTMRERMGEPVFVAHADKGVNGWIRIHRKQFQSGVEAGGLGQDMRGDTNLLQGGAGVVRSAGSQSAWQAGVMLSHGEATADSTSFPLGFTARGRVDGDAIGGYGTWLANAEAGTGFYVDGWLQYARFDNTVRGEGLVEESYDSDSWVASAEAGYGIVMRQGATSSLYLEPQVQLIYTDYSVDDHVERGGTVVNGGRAGGLTSRVGVRLHGRSNSTDWSRFQPFIEANFWNNGRDNEVVFDGQRLQQRLPDDVYEGRAGLEAEFDDRWSGWAALGLQRGSHDYRNVSAGFGLRASW</sequence>
<dbReference type="InterPro" id="IPR013425">
    <property type="entry name" value="Autotrns_rpt"/>
</dbReference>